<comment type="caution">
    <text evidence="4">The sequence shown here is derived from an EMBL/GenBank/DDBJ whole genome shotgun (WGS) entry which is preliminary data.</text>
</comment>
<feature type="region of interest" description="Disordered" evidence="2">
    <location>
        <begin position="357"/>
        <end position="381"/>
    </location>
</feature>
<dbReference type="Gene3D" id="3.50.50.60">
    <property type="entry name" value="FAD/NAD(P)-binding domain"/>
    <property type="match status" value="1"/>
</dbReference>
<proteinExistence type="predicted"/>
<evidence type="ECO:0000313" key="5">
    <source>
        <dbReference type="Proteomes" id="UP000536604"/>
    </source>
</evidence>
<dbReference type="PANTHER" id="PTHR43476">
    <property type="entry name" value="3-(3-HYDROXY-PHENYL)PROPIONATE/3-HYDROXYCINNAMIC ACID HYDROXYLASE"/>
    <property type="match status" value="1"/>
</dbReference>
<dbReference type="Pfam" id="PF01494">
    <property type="entry name" value="FAD_binding_3"/>
    <property type="match status" value="1"/>
</dbReference>
<dbReference type="AlphaFoldDB" id="A0A841IN76"/>
<reference evidence="4 5" key="1">
    <citation type="submission" date="2020-08" db="EMBL/GenBank/DDBJ databases">
        <title>Genomic Encyclopedia of Type Strains, Phase III (KMG-III): the genomes of soil and plant-associated and newly described type strains.</title>
        <authorList>
            <person name="Whitman W."/>
        </authorList>
    </citation>
    <scope>NUCLEOTIDE SEQUENCE [LARGE SCALE GENOMIC DNA]</scope>
    <source>
        <strain evidence="4 5">CECT 8712</strain>
    </source>
</reference>
<dbReference type="Proteomes" id="UP000536604">
    <property type="component" value="Unassembled WGS sequence"/>
</dbReference>
<evidence type="ECO:0000313" key="4">
    <source>
        <dbReference type="EMBL" id="MBB6119534.1"/>
    </source>
</evidence>
<dbReference type="PRINTS" id="PR00420">
    <property type="entry name" value="RNGMNOXGNASE"/>
</dbReference>
<dbReference type="GO" id="GO:0071949">
    <property type="term" value="F:FAD binding"/>
    <property type="evidence" value="ECO:0007669"/>
    <property type="project" value="InterPro"/>
</dbReference>
<protein>
    <submittedName>
        <fullName evidence="4">3-(3-hydroxy-phenyl)propionate hydroxylase</fullName>
        <ecNumber evidence="4">1.14.13.127</ecNumber>
    </submittedName>
</protein>
<evidence type="ECO:0000259" key="3">
    <source>
        <dbReference type="Pfam" id="PF01494"/>
    </source>
</evidence>
<name>A0A841IN76_9ACTN</name>
<keyword evidence="5" id="KW-1185">Reference proteome</keyword>
<dbReference type="InterPro" id="IPR050631">
    <property type="entry name" value="PheA/TfdB_FAD_monoxygenase"/>
</dbReference>
<feature type="compositionally biased region" description="Basic and acidic residues" evidence="2">
    <location>
        <begin position="361"/>
        <end position="381"/>
    </location>
</feature>
<organism evidence="4 5">
    <name type="scientific">Nocardiopsis algeriensis</name>
    <dbReference type="NCBI Taxonomy" id="1478215"/>
    <lineage>
        <taxon>Bacteria</taxon>
        <taxon>Bacillati</taxon>
        <taxon>Actinomycetota</taxon>
        <taxon>Actinomycetes</taxon>
        <taxon>Streptosporangiales</taxon>
        <taxon>Nocardiopsidaceae</taxon>
        <taxon>Nocardiopsis</taxon>
    </lineage>
</organism>
<dbReference type="GO" id="GO:0008688">
    <property type="term" value="F:3-(3-hydroxyphenyl)propionate hydroxylase activity"/>
    <property type="evidence" value="ECO:0007669"/>
    <property type="project" value="UniProtKB-EC"/>
</dbReference>
<dbReference type="InterPro" id="IPR002938">
    <property type="entry name" value="FAD-bd"/>
</dbReference>
<feature type="domain" description="FAD-binding" evidence="3">
    <location>
        <begin position="9"/>
        <end position="348"/>
    </location>
</feature>
<dbReference type="InterPro" id="IPR036188">
    <property type="entry name" value="FAD/NAD-bd_sf"/>
</dbReference>
<sequence length="396" mass="43327">MNATFVPPSVLVVGLGPVGATAALLLAQAGCRVTVLEAEASLERDLNESRASTFHPPTLEILADLGVVDQLHERGLVSRSYQYRDRREGVVAEFDLSVLKAETAFPYRLQSEQQNLVEIVHRELLRMPNVEVVLGAPVESAEREGDTAVVRTGGDRPREWRAPWVVAADGASSTVRKCLGLDFPGMTYPERFLVVSVHDDLSELLPGICEVNYVSDPEEWLVLLRTPRHWRALFPVPDGAEAAAVTALEAVQERLQKVADNPGGYSVAHTSLYHVHQRVADDFRVGPYFLAGDAAHLNNPLGGMGMNSGIHDAVDAARSILAAAGGDPSRAAGYSDRRRGVALDLVRAATHRNWETLQQKSPDKRRQIHDKLRDTAADPESAREYLRVSSMLVSRA</sequence>
<dbReference type="SUPFAM" id="SSF51905">
    <property type="entry name" value="FAD/NAD(P)-binding domain"/>
    <property type="match status" value="1"/>
</dbReference>
<dbReference type="EC" id="1.14.13.127" evidence="4"/>
<dbReference type="PANTHER" id="PTHR43476:SF5">
    <property type="entry name" value="FAD-DEPENDENT MONOOXYGENASE"/>
    <property type="match status" value="1"/>
</dbReference>
<dbReference type="EMBL" id="JACHJO010000004">
    <property type="protein sequence ID" value="MBB6119534.1"/>
    <property type="molecule type" value="Genomic_DNA"/>
</dbReference>
<evidence type="ECO:0000256" key="2">
    <source>
        <dbReference type="SAM" id="MobiDB-lite"/>
    </source>
</evidence>
<accession>A0A841IN76</accession>
<dbReference type="RefSeq" id="WP_184289589.1">
    <property type="nucleotide sequence ID" value="NZ_JACHJO010000004.1"/>
</dbReference>
<keyword evidence="1 4" id="KW-0560">Oxidoreductase</keyword>
<dbReference type="Gene3D" id="3.30.70.2450">
    <property type="match status" value="1"/>
</dbReference>
<evidence type="ECO:0000256" key="1">
    <source>
        <dbReference type="ARBA" id="ARBA00023002"/>
    </source>
</evidence>
<gene>
    <name evidence="4" type="ORF">FHS13_001483</name>
</gene>